<dbReference type="STRING" id="211460.YH63_09675"/>
<dbReference type="GO" id="GO:0005829">
    <property type="term" value="C:cytosol"/>
    <property type="evidence" value="ECO:0007669"/>
    <property type="project" value="TreeGrafter"/>
</dbReference>
<comment type="caution">
    <text evidence="2">The sequence shown here is derived from an EMBL/GenBank/DDBJ whole genome shotgun (WGS) entry which is preliminary data.</text>
</comment>
<dbReference type="InterPro" id="IPR006056">
    <property type="entry name" value="RidA"/>
</dbReference>
<organism evidence="2 3">
    <name type="scientific">Afipia massiliensis</name>
    <dbReference type="NCBI Taxonomy" id="211460"/>
    <lineage>
        <taxon>Bacteria</taxon>
        <taxon>Pseudomonadati</taxon>
        <taxon>Pseudomonadota</taxon>
        <taxon>Alphaproteobacteria</taxon>
        <taxon>Hyphomicrobiales</taxon>
        <taxon>Nitrobacteraceae</taxon>
        <taxon>Afipia</taxon>
    </lineage>
</organism>
<dbReference type="PANTHER" id="PTHR11803:SF39">
    <property type="entry name" value="2-IMINOBUTANOATE_2-IMINOPROPANOATE DEAMINASE"/>
    <property type="match status" value="1"/>
</dbReference>
<dbReference type="InterPro" id="IPR006175">
    <property type="entry name" value="YjgF/YER057c/UK114"/>
</dbReference>
<comment type="similarity">
    <text evidence="1">Belongs to the RutC family.</text>
</comment>
<evidence type="ECO:0000313" key="3">
    <source>
        <dbReference type="Proteomes" id="UP000034832"/>
    </source>
</evidence>
<dbReference type="Proteomes" id="UP000034832">
    <property type="component" value="Unassembled WGS sequence"/>
</dbReference>
<gene>
    <name evidence="2" type="ORF">YH63_009275</name>
</gene>
<evidence type="ECO:0000256" key="1">
    <source>
        <dbReference type="ARBA" id="ARBA00010552"/>
    </source>
</evidence>
<sequence>MPLEGDLVPVAARRCNQAITARVRARERQHGERLMRKCLSIVSSVMMLAIAGVAHAQEKKVIATPDAPPAIGPYSQAIRAGKTVYLAGQVSIDPKTKQFVNGTIEEQTKMALDNLKAVLAADGLTMDHVVSTGVFLKDLNEFGKMNGVYGTYFKNAPPARATVEVARLPLDAKVEISAIAVHP</sequence>
<reference evidence="2" key="1">
    <citation type="submission" date="2019-04" db="EMBL/GenBank/DDBJ databases">
        <title>Whole genome sequencing of cave bacteria.</title>
        <authorList>
            <person name="Gan H.M."/>
            <person name="Barton H."/>
            <person name="Savka M.A."/>
        </authorList>
    </citation>
    <scope>NUCLEOTIDE SEQUENCE [LARGE SCALE GENOMIC DNA]</scope>
    <source>
        <strain evidence="2">LC387</strain>
    </source>
</reference>
<dbReference type="Pfam" id="PF01042">
    <property type="entry name" value="Ribonuc_L-PSP"/>
    <property type="match status" value="1"/>
</dbReference>
<accession>A0A4U6BTK1</accession>
<protein>
    <submittedName>
        <fullName evidence="2">RidA family protein</fullName>
    </submittedName>
</protein>
<dbReference type="NCBIfam" id="TIGR00004">
    <property type="entry name" value="Rid family detoxifying hydrolase"/>
    <property type="match status" value="1"/>
</dbReference>
<name>A0A4U6BTK1_9BRAD</name>
<dbReference type="EMBL" id="LBIA02000001">
    <property type="protein sequence ID" value="TKT73942.1"/>
    <property type="molecule type" value="Genomic_DNA"/>
</dbReference>
<dbReference type="CDD" id="cd00448">
    <property type="entry name" value="YjgF_YER057c_UK114_family"/>
    <property type="match status" value="1"/>
</dbReference>
<dbReference type="PANTHER" id="PTHR11803">
    <property type="entry name" value="2-IMINOBUTANOATE/2-IMINOPROPANOATE DEAMINASE RIDA"/>
    <property type="match status" value="1"/>
</dbReference>
<keyword evidence="3" id="KW-1185">Reference proteome</keyword>
<proteinExistence type="inferred from homology"/>
<dbReference type="PROSITE" id="PS01094">
    <property type="entry name" value="UPF0076"/>
    <property type="match status" value="1"/>
</dbReference>
<dbReference type="SUPFAM" id="SSF55298">
    <property type="entry name" value="YjgF-like"/>
    <property type="match status" value="1"/>
</dbReference>
<dbReference type="GO" id="GO:0019239">
    <property type="term" value="F:deaminase activity"/>
    <property type="evidence" value="ECO:0007669"/>
    <property type="project" value="TreeGrafter"/>
</dbReference>
<evidence type="ECO:0000313" key="2">
    <source>
        <dbReference type="EMBL" id="TKT73942.1"/>
    </source>
</evidence>
<dbReference type="InterPro" id="IPR019897">
    <property type="entry name" value="RidA_CS"/>
</dbReference>
<dbReference type="InterPro" id="IPR035959">
    <property type="entry name" value="RutC-like_sf"/>
</dbReference>
<dbReference type="OrthoDB" id="9808943at2"/>
<dbReference type="AlphaFoldDB" id="A0A4U6BTK1"/>
<dbReference type="FunFam" id="3.30.1330.40:FF:000001">
    <property type="entry name" value="L-PSP family endoribonuclease"/>
    <property type="match status" value="1"/>
</dbReference>
<dbReference type="Gene3D" id="3.30.1330.40">
    <property type="entry name" value="RutC-like"/>
    <property type="match status" value="1"/>
</dbReference>